<feature type="transmembrane region" description="Helical" evidence="8">
    <location>
        <begin position="315"/>
        <end position="338"/>
    </location>
</feature>
<evidence type="ECO:0000256" key="4">
    <source>
        <dbReference type="ARBA" id="ARBA00022960"/>
    </source>
</evidence>
<proteinExistence type="inferred from homology"/>
<reference evidence="10 11" key="1">
    <citation type="submission" date="2015-07" db="EMBL/GenBank/DDBJ databases">
        <title>Whole genome sequence of Ardenticatena maritima DSM 23922.</title>
        <authorList>
            <person name="Hemp J."/>
            <person name="Ward L.M."/>
            <person name="Pace L.A."/>
            <person name="Fischer W.W."/>
        </authorList>
    </citation>
    <scope>NUCLEOTIDE SEQUENCE [LARGE SCALE GENOMIC DNA]</scope>
    <source>
        <strain evidence="10 11">110S</strain>
    </source>
</reference>
<dbReference type="InterPro" id="IPR051050">
    <property type="entry name" value="Lipid_II_flippase_MurJ/MviN"/>
</dbReference>
<dbReference type="PRINTS" id="PR01806">
    <property type="entry name" value="VIRFACTRMVIN"/>
</dbReference>
<dbReference type="GO" id="GO:0009252">
    <property type="term" value="P:peptidoglycan biosynthetic process"/>
    <property type="evidence" value="ECO:0007669"/>
    <property type="project" value="UniProtKB-UniRule"/>
</dbReference>
<dbReference type="UniPathway" id="UPA00219"/>
<dbReference type="EMBL" id="LGKN01000005">
    <property type="protein sequence ID" value="KPL88051.1"/>
    <property type="molecule type" value="Genomic_DNA"/>
</dbReference>
<feature type="transmembrane region" description="Helical" evidence="8">
    <location>
        <begin position="161"/>
        <end position="184"/>
    </location>
</feature>
<keyword evidence="2 8" id="KW-1003">Cell membrane</keyword>
<keyword evidence="8 9" id="KW-0813">Transport</keyword>
<evidence type="ECO:0000256" key="1">
    <source>
        <dbReference type="ARBA" id="ARBA00004651"/>
    </source>
</evidence>
<keyword evidence="4 8" id="KW-0133">Cell shape</keyword>
<feature type="transmembrane region" description="Helical" evidence="8">
    <location>
        <begin position="57"/>
        <end position="75"/>
    </location>
</feature>
<sequence>MIVPSRRGIARAASIISLGNIASRVLGLVRETAFANAFGASGAFSAFTAAAQIPMMIHDMLIGGLLSSALVPVFSEHAEDREAIWRIVSIVLGTIVVLVSLAVLLVELTAPALTVLLVGGFSPELQALTTQLIRLVTPAVLLLSVAGVLTGLLYALKRFTFAAFGAAVYNIGMIVGAVWLTRFFDEPHRIYALALGMLLGSAGQVLLLLPDLRDQRIRLAFDWRHPVLRRIGKLYLPIALGLVISQIGIFIDRNLASGTGEQSISWMRYATTLIQFPLGLIAAAVSLAVLPNLSELASRRQFEAYRQTLFTGLRLVLVLILPATLGLFVLAHPIVALLFQRGEFTAYDTAWTARALRLYLLGLPFAAIDQPLVFGFYARQNTTLPAIVGAIAVGIYTLVALSFVNTFGMMALVAANSIQWMGHAFIMLWLTRRHVGTFHESGLLTTTLKAGLAALIMAVGVAGALAGLTPMLPATLVGRVLAVVVPALVGVGLYALMVWLLRLDEARAAARLVWKKVRGR</sequence>
<evidence type="ECO:0000256" key="7">
    <source>
        <dbReference type="ARBA" id="ARBA00023136"/>
    </source>
</evidence>
<dbReference type="Proteomes" id="UP000050502">
    <property type="component" value="Unassembled WGS sequence"/>
</dbReference>
<evidence type="ECO:0000256" key="3">
    <source>
        <dbReference type="ARBA" id="ARBA00022692"/>
    </source>
</evidence>
<dbReference type="HAMAP" id="MF_02078">
    <property type="entry name" value="MurJ_MviN"/>
    <property type="match status" value="1"/>
</dbReference>
<feature type="transmembrane region" description="Helical" evidence="8">
    <location>
        <begin position="358"/>
        <end position="377"/>
    </location>
</feature>
<evidence type="ECO:0000313" key="10">
    <source>
        <dbReference type="EMBL" id="KPL88051.1"/>
    </source>
</evidence>
<dbReference type="GO" id="GO:0034204">
    <property type="term" value="P:lipid translocation"/>
    <property type="evidence" value="ECO:0007669"/>
    <property type="project" value="TreeGrafter"/>
</dbReference>
<dbReference type="AlphaFoldDB" id="A0A0P6XWF6"/>
<feature type="transmembrane region" description="Helical" evidence="8">
    <location>
        <begin position="234"/>
        <end position="251"/>
    </location>
</feature>
<protein>
    <recommendedName>
        <fullName evidence="8">Probable lipid II flippase MurJ</fullName>
    </recommendedName>
</protein>
<comment type="similarity">
    <text evidence="8 9">Belongs to the MurJ/MviN family.</text>
</comment>
<feature type="transmembrane region" description="Helical" evidence="8">
    <location>
        <begin position="450"/>
        <end position="468"/>
    </location>
</feature>
<feature type="transmembrane region" description="Helical" evidence="8">
    <location>
        <begin position="190"/>
        <end position="209"/>
    </location>
</feature>
<dbReference type="PANTHER" id="PTHR47019:SF1">
    <property type="entry name" value="LIPID II FLIPPASE MURJ"/>
    <property type="match status" value="1"/>
</dbReference>
<keyword evidence="6 8" id="KW-1133">Transmembrane helix</keyword>
<dbReference type="GO" id="GO:0071555">
    <property type="term" value="P:cell wall organization"/>
    <property type="evidence" value="ECO:0007669"/>
    <property type="project" value="UniProtKB-UniRule"/>
</dbReference>
<dbReference type="CDD" id="cd13123">
    <property type="entry name" value="MATE_MurJ_like"/>
    <property type="match status" value="1"/>
</dbReference>
<keyword evidence="7 8" id="KW-0472">Membrane</keyword>
<evidence type="ECO:0000313" key="11">
    <source>
        <dbReference type="Proteomes" id="UP000050502"/>
    </source>
</evidence>
<feature type="transmembrane region" description="Helical" evidence="8">
    <location>
        <begin position="87"/>
        <end position="112"/>
    </location>
</feature>
<dbReference type="PIRSF" id="PIRSF002869">
    <property type="entry name" value="MviN"/>
    <property type="match status" value="1"/>
</dbReference>
<evidence type="ECO:0000256" key="5">
    <source>
        <dbReference type="ARBA" id="ARBA00022984"/>
    </source>
</evidence>
<dbReference type="GO" id="GO:0008360">
    <property type="term" value="P:regulation of cell shape"/>
    <property type="evidence" value="ECO:0007669"/>
    <property type="project" value="UniProtKB-UniRule"/>
</dbReference>
<comment type="caution">
    <text evidence="10">The sequence shown here is derived from an EMBL/GenBank/DDBJ whole genome shotgun (WGS) entry which is preliminary data.</text>
</comment>
<feature type="transmembrane region" description="Helical" evidence="8">
    <location>
        <begin position="384"/>
        <end position="404"/>
    </location>
</feature>
<evidence type="ECO:0000256" key="2">
    <source>
        <dbReference type="ARBA" id="ARBA00022475"/>
    </source>
</evidence>
<dbReference type="PANTHER" id="PTHR47019">
    <property type="entry name" value="LIPID II FLIPPASE MURJ"/>
    <property type="match status" value="1"/>
</dbReference>
<keyword evidence="8 9" id="KW-0961">Cell wall biogenesis/degradation</keyword>
<accession>A0A0P6XWF6</accession>
<keyword evidence="3 8" id="KW-0812">Transmembrane</keyword>
<feature type="transmembrane region" description="Helical" evidence="8">
    <location>
        <begin position="271"/>
        <end position="294"/>
    </location>
</feature>
<evidence type="ECO:0000256" key="8">
    <source>
        <dbReference type="HAMAP-Rule" id="MF_02078"/>
    </source>
</evidence>
<comment type="subcellular location">
    <subcellularLocation>
        <location evidence="1 8">Cell membrane</location>
        <topology evidence="1 8">Multi-pass membrane protein</topology>
    </subcellularLocation>
</comment>
<dbReference type="GO" id="GO:0015648">
    <property type="term" value="F:lipid-linked peptidoglycan transporter activity"/>
    <property type="evidence" value="ECO:0007669"/>
    <property type="project" value="UniProtKB-UniRule"/>
</dbReference>
<dbReference type="Pfam" id="PF03023">
    <property type="entry name" value="MurJ"/>
    <property type="match status" value="1"/>
</dbReference>
<evidence type="ECO:0000256" key="6">
    <source>
        <dbReference type="ARBA" id="ARBA00022989"/>
    </source>
</evidence>
<comment type="pathway">
    <text evidence="8">Cell wall biogenesis; peptidoglycan biosynthesis.</text>
</comment>
<comment type="function">
    <text evidence="8 9">Involved in peptidoglycan biosynthesis. Transports lipid-linked peptidoglycan precursors from the inner to the outer leaflet of the cytoplasmic membrane.</text>
</comment>
<feature type="transmembrane region" description="Helical" evidence="8">
    <location>
        <begin position="132"/>
        <end position="154"/>
    </location>
</feature>
<organism evidence="10 11">
    <name type="scientific">Ardenticatena maritima</name>
    <dbReference type="NCBI Taxonomy" id="872965"/>
    <lineage>
        <taxon>Bacteria</taxon>
        <taxon>Bacillati</taxon>
        <taxon>Chloroflexota</taxon>
        <taxon>Ardenticatenia</taxon>
        <taxon>Ardenticatenales</taxon>
        <taxon>Ardenticatenaceae</taxon>
        <taxon>Ardenticatena</taxon>
    </lineage>
</organism>
<feature type="transmembrane region" description="Helical" evidence="8">
    <location>
        <begin position="480"/>
        <end position="501"/>
    </location>
</feature>
<dbReference type="GO" id="GO:0005886">
    <property type="term" value="C:plasma membrane"/>
    <property type="evidence" value="ECO:0007669"/>
    <property type="project" value="UniProtKB-SubCell"/>
</dbReference>
<dbReference type="NCBIfam" id="TIGR01695">
    <property type="entry name" value="murJ_mviN"/>
    <property type="match status" value="1"/>
</dbReference>
<dbReference type="InterPro" id="IPR004268">
    <property type="entry name" value="MurJ"/>
</dbReference>
<evidence type="ECO:0000256" key="9">
    <source>
        <dbReference type="PIRNR" id="PIRNR002869"/>
    </source>
</evidence>
<name>A0A0P6XWF6_9CHLR</name>
<keyword evidence="5 8" id="KW-0573">Peptidoglycan synthesis</keyword>
<gene>
    <name evidence="8" type="primary">murJ</name>
    <name evidence="10" type="ORF">SE16_09745</name>
</gene>
<feature type="transmembrane region" description="Helical" evidence="8">
    <location>
        <begin position="410"/>
        <end position="430"/>
    </location>
</feature>